<proteinExistence type="predicted"/>
<evidence type="ECO:0000256" key="1">
    <source>
        <dbReference type="SAM" id="MobiDB-lite"/>
    </source>
</evidence>
<dbReference type="EMBL" id="BAAAND010000007">
    <property type="protein sequence ID" value="GAA1590314.1"/>
    <property type="molecule type" value="Genomic_DNA"/>
</dbReference>
<feature type="compositionally biased region" description="Low complexity" evidence="1">
    <location>
        <begin position="44"/>
        <end position="68"/>
    </location>
</feature>
<gene>
    <name evidence="2" type="ORF">GCM10009742_41080</name>
</gene>
<feature type="region of interest" description="Disordered" evidence="1">
    <location>
        <begin position="26"/>
        <end position="69"/>
    </location>
</feature>
<reference evidence="2 3" key="1">
    <citation type="journal article" date="2019" name="Int. J. Syst. Evol. Microbiol.">
        <title>The Global Catalogue of Microorganisms (GCM) 10K type strain sequencing project: providing services to taxonomists for standard genome sequencing and annotation.</title>
        <authorList>
            <consortium name="The Broad Institute Genomics Platform"/>
            <consortium name="The Broad Institute Genome Sequencing Center for Infectious Disease"/>
            <person name="Wu L."/>
            <person name="Ma J."/>
        </authorList>
    </citation>
    <scope>NUCLEOTIDE SEQUENCE [LARGE SCALE GENOMIC DNA]</scope>
    <source>
        <strain evidence="2 3">JCM 14304</strain>
    </source>
</reference>
<comment type="caution">
    <text evidence="2">The sequence shown here is derived from an EMBL/GenBank/DDBJ whole genome shotgun (WGS) entry which is preliminary data.</text>
</comment>
<organism evidence="2 3">
    <name type="scientific">Kribbella karoonensis</name>
    <dbReference type="NCBI Taxonomy" id="324851"/>
    <lineage>
        <taxon>Bacteria</taxon>
        <taxon>Bacillati</taxon>
        <taxon>Actinomycetota</taxon>
        <taxon>Actinomycetes</taxon>
        <taxon>Propionibacteriales</taxon>
        <taxon>Kribbellaceae</taxon>
        <taxon>Kribbella</taxon>
    </lineage>
</organism>
<protein>
    <recommendedName>
        <fullName evidence="4">LppP/LprE lipoprotein</fullName>
    </recommendedName>
</protein>
<sequence length="170" mass="17554">MYVLIAVVVVLLLGGVGALVVTLTGRDDDSSGPTQPATAPPPAATSSEPGSEPSSEPTSSTTPSTSAPRLTEATALATKFLAYVNASDRKHALALGCADSRQILAGLLVFMIDPPTKLTVNGPPVATVTYYRKISVPYSGTTKGPVPRTGTVDIMDQPSAPLCVRLTTFR</sequence>
<evidence type="ECO:0000313" key="2">
    <source>
        <dbReference type="EMBL" id="GAA1590314.1"/>
    </source>
</evidence>
<accession>A0ABN2DZ44</accession>
<dbReference type="Proteomes" id="UP001500190">
    <property type="component" value="Unassembled WGS sequence"/>
</dbReference>
<name>A0ABN2DZ44_9ACTN</name>
<evidence type="ECO:0008006" key="4">
    <source>
        <dbReference type="Google" id="ProtNLM"/>
    </source>
</evidence>
<evidence type="ECO:0000313" key="3">
    <source>
        <dbReference type="Proteomes" id="UP001500190"/>
    </source>
</evidence>
<keyword evidence="3" id="KW-1185">Reference proteome</keyword>